<protein>
    <recommendedName>
        <fullName evidence="3">Disease resistance R13L4/SHOC-2-like LRR domain-containing protein</fullName>
    </recommendedName>
</protein>
<dbReference type="Pfam" id="PF23598">
    <property type="entry name" value="LRR_14"/>
    <property type="match status" value="1"/>
</dbReference>
<feature type="compositionally biased region" description="Basic and acidic residues" evidence="2">
    <location>
        <begin position="633"/>
        <end position="642"/>
    </location>
</feature>
<comment type="caution">
    <text evidence="4">The sequence shown here is derived from an EMBL/GenBank/DDBJ whole genome shotgun (WGS) entry which is preliminary data.</text>
</comment>
<dbReference type="InterPro" id="IPR055414">
    <property type="entry name" value="LRR_R13L4/SHOC2-like"/>
</dbReference>
<sequence>MASSSSSSKGRYHADRTIFIRPIMDSLSNLELQVSSYQVSDIDDRDQPHNQVKKLCRELTYIRSAFLKLDSFGSHVGDRLSQLENCVNDVLKGGPASADHIQSELHPLASKIADLKALLLLLPQVSSSRPHTNKIELTNNGIYSHNKLFEQTTDDGGSSLQEELLADLNDLAKQLLPYFAAFPLGKVISKRVLKNWWLGDAEALLRLPPDEAENKADRVLEDLVSRCVIEAVRKQRRLVGFRISHRWVHFAVVRFAESQKFFAFDSMGNPTMELQTWLQRVCLVQTKDGRPSLGNNYSNAGLDKLVTVFNIGEPYPYIKPEFFSKAKGIRVISLGKWQISNDCHIEVESTEFLKGRKSLRDLRLFSLRGVSRVFELPDALCNLSSLTMLDLNACHSLEELPAGIGSLKNLIYLDISGCYLLEKMPKGLASLYELRVLKGFLIINSTNESSSCKFKDLAGLKKLKKLSKSILKKPDGQAVQANSTSNPEESVIQSEQANSSPNPNLELQSTEANIQSNTGVNASGHLEDSAAEPRKSNDNNPLGMKDNQEGTTRAAESKPKLRGVRNQDTAHDVADEEIGPWQMEGTSNTGEIVAETESTREGDSASVVDAGNTVKRKDGAVKQEPVRAVGTGDKAKQPRRTETTKNPIKKLLSNLTLTKSGAEADLKHNEIFLSLEKLNLQCYPKETAPDWLIPRNMKNLKKLYIVGGKLRTLDKVQGSRAWKVEILRLKFLEELETNWEDLQALFPELIYLEKVQHERENVQHEKLTTFKRNKKRDWVEETRDYVLQFHEDLPIKMEIGFSE</sequence>
<keyword evidence="1" id="KW-0677">Repeat</keyword>
<evidence type="ECO:0000256" key="2">
    <source>
        <dbReference type="SAM" id="MobiDB-lite"/>
    </source>
</evidence>
<dbReference type="Gene3D" id="3.80.10.10">
    <property type="entry name" value="Ribonuclease Inhibitor"/>
    <property type="match status" value="1"/>
</dbReference>
<feature type="region of interest" description="Disordered" evidence="2">
    <location>
        <begin position="518"/>
        <end position="575"/>
    </location>
</feature>
<dbReference type="EMBL" id="MTKT01001080">
    <property type="protein sequence ID" value="OWM86797.1"/>
    <property type="molecule type" value="Genomic_DNA"/>
</dbReference>
<reference evidence="5" key="1">
    <citation type="journal article" date="2017" name="Plant J.">
        <title>The pomegranate (Punica granatum L.) genome and the genomics of punicalagin biosynthesis.</title>
        <authorList>
            <person name="Qin G."/>
            <person name="Xu C."/>
            <person name="Ming R."/>
            <person name="Tang H."/>
            <person name="Guyot R."/>
            <person name="Kramer E.M."/>
            <person name="Hu Y."/>
            <person name="Yi X."/>
            <person name="Qi Y."/>
            <person name="Xu X."/>
            <person name="Gao Z."/>
            <person name="Pan H."/>
            <person name="Jian J."/>
            <person name="Tian Y."/>
            <person name="Yue Z."/>
            <person name="Xu Y."/>
        </authorList>
    </citation>
    <scope>NUCLEOTIDE SEQUENCE [LARGE SCALE GENOMIC DNA]</scope>
    <source>
        <strain evidence="5">cv. Dabenzi</strain>
    </source>
</reference>
<organism evidence="4 5">
    <name type="scientific">Punica granatum</name>
    <name type="common">Pomegranate</name>
    <dbReference type="NCBI Taxonomy" id="22663"/>
    <lineage>
        <taxon>Eukaryota</taxon>
        <taxon>Viridiplantae</taxon>
        <taxon>Streptophyta</taxon>
        <taxon>Embryophyta</taxon>
        <taxon>Tracheophyta</taxon>
        <taxon>Spermatophyta</taxon>
        <taxon>Magnoliopsida</taxon>
        <taxon>eudicotyledons</taxon>
        <taxon>Gunneridae</taxon>
        <taxon>Pentapetalae</taxon>
        <taxon>rosids</taxon>
        <taxon>malvids</taxon>
        <taxon>Myrtales</taxon>
        <taxon>Lythraceae</taxon>
        <taxon>Punica</taxon>
    </lineage>
</organism>
<feature type="region of interest" description="Disordered" evidence="2">
    <location>
        <begin position="474"/>
        <end position="506"/>
    </location>
</feature>
<feature type="region of interest" description="Disordered" evidence="2">
    <location>
        <begin position="618"/>
        <end position="642"/>
    </location>
</feature>
<dbReference type="InterPro" id="IPR032675">
    <property type="entry name" value="LRR_dom_sf"/>
</dbReference>
<evidence type="ECO:0000256" key="1">
    <source>
        <dbReference type="ARBA" id="ARBA00022737"/>
    </source>
</evidence>
<dbReference type="AlphaFoldDB" id="A0A218XP87"/>
<name>A0A218XP87_PUNGR</name>
<feature type="compositionally biased region" description="Polar residues" evidence="2">
    <location>
        <begin position="479"/>
        <end position="506"/>
    </location>
</feature>
<evidence type="ECO:0000313" key="4">
    <source>
        <dbReference type="EMBL" id="OWM86797.1"/>
    </source>
</evidence>
<dbReference type="Proteomes" id="UP000197138">
    <property type="component" value="Unassembled WGS sequence"/>
</dbReference>
<dbReference type="PANTHER" id="PTHR47186">
    <property type="entry name" value="LEUCINE-RICH REPEAT-CONTAINING PROTEIN 57"/>
    <property type="match status" value="1"/>
</dbReference>
<evidence type="ECO:0000313" key="5">
    <source>
        <dbReference type="Proteomes" id="UP000197138"/>
    </source>
</evidence>
<dbReference type="SUPFAM" id="SSF52058">
    <property type="entry name" value="L domain-like"/>
    <property type="match status" value="1"/>
</dbReference>
<gene>
    <name evidence="4" type="ORF">CDL15_Pgr015833</name>
</gene>
<evidence type="ECO:0000259" key="3">
    <source>
        <dbReference type="Pfam" id="PF23598"/>
    </source>
</evidence>
<feature type="compositionally biased region" description="Basic and acidic residues" evidence="2">
    <location>
        <begin position="525"/>
        <end position="537"/>
    </location>
</feature>
<feature type="domain" description="Disease resistance R13L4/SHOC-2-like LRR" evidence="3">
    <location>
        <begin position="343"/>
        <end position="470"/>
    </location>
</feature>
<dbReference type="PANTHER" id="PTHR47186:SF45">
    <property type="entry name" value="DISEASE RESISTANCE RPP13-LIKE PROTEIN 1"/>
    <property type="match status" value="1"/>
</dbReference>
<proteinExistence type="predicted"/>
<accession>A0A218XP87</accession>